<keyword evidence="2 6" id="KW-0479">Metal-binding</keyword>
<dbReference type="GO" id="GO:0006508">
    <property type="term" value="P:proteolysis"/>
    <property type="evidence" value="ECO:0007669"/>
    <property type="project" value="UniProtKB-KW"/>
</dbReference>
<name>A0A8J3B6S2_9BACI</name>
<feature type="domain" description="Oligopeptidase F N-terminal" evidence="8">
    <location>
        <begin position="121"/>
        <end position="190"/>
    </location>
</feature>
<accession>A0A8J3B6S2</accession>
<dbReference type="InterPro" id="IPR045090">
    <property type="entry name" value="Pept_M3A_M3B"/>
</dbReference>
<dbReference type="CDD" id="cd09608">
    <property type="entry name" value="M3B_PepF"/>
    <property type="match status" value="1"/>
</dbReference>
<dbReference type="SUPFAM" id="SSF55486">
    <property type="entry name" value="Metalloproteases ('zincins'), catalytic domain"/>
    <property type="match status" value="1"/>
</dbReference>
<keyword evidence="5 6" id="KW-0482">Metalloprotease</keyword>
<evidence type="ECO:0000256" key="2">
    <source>
        <dbReference type="ARBA" id="ARBA00022723"/>
    </source>
</evidence>
<evidence type="ECO:0000313" key="9">
    <source>
        <dbReference type="EMBL" id="GGJ99698.1"/>
    </source>
</evidence>
<comment type="cofactor">
    <cofactor evidence="6">
        <name>Zn(2+)</name>
        <dbReference type="ChEBI" id="CHEBI:29105"/>
    </cofactor>
    <text evidence="6">Binds 1 zinc ion.</text>
</comment>
<dbReference type="Gene3D" id="1.10.287.830">
    <property type="entry name" value="putative peptidase helix hairpin domain like"/>
    <property type="match status" value="1"/>
</dbReference>
<keyword evidence="10" id="KW-1185">Reference proteome</keyword>
<evidence type="ECO:0000259" key="7">
    <source>
        <dbReference type="Pfam" id="PF01432"/>
    </source>
</evidence>
<dbReference type="NCBIfam" id="TIGR00181">
    <property type="entry name" value="pepF"/>
    <property type="match status" value="1"/>
</dbReference>
<keyword evidence="3 6" id="KW-0378">Hydrolase</keyword>
<dbReference type="InterPro" id="IPR013647">
    <property type="entry name" value="OligopepF_N_dom"/>
</dbReference>
<dbReference type="GO" id="GO:0046872">
    <property type="term" value="F:metal ion binding"/>
    <property type="evidence" value="ECO:0007669"/>
    <property type="project" value="UniProtKB-UniRule"/>
</dbReference>
<dbReference type="PANTHER" id="PTHR11804">
    <property type="entry name" value="PROTEASE M3 THIMET OLIGOPEPTIDASE-RELATED"/>
    <property type="match status" value="1"/>
</dbReference>
<reference evidence="9" key="2">
    <citation type="submission" date="2020-09" db="EMBL/GenBank/DDBJ databases">
        <authorList>
            <person name="Sun Q."/>
            <person name="Ohkuma M."/>
        </authorList>
    </citation>
    <scope>NUCLEOTIDE SEQUENCE</scope>
    <source>
        <strain evidence="9">JCM 14719</strain>
    </source>
</reference>
<reference evidence="9" key="1">
    <citation type="journal article" date="2014" name="Int. J. Syst. Evol. Microbiol.">
        <title>Complete genome sequence of Corynebacterium casei LMG S-19264T (=DSM 44701T), isolated from a smear-ripened cheese.</title>
        <authorList>
            <consortium name="US DOE Joint Genome Institute (JGI-PGF)"/>
            <person name="Walter F."/>
            <person name="Albersmeier A."/>
            <person name="Kalinowski J."/>
            <person name="Ruckert C."/>
        </authorList>
    </citation>
    <scope>NUCLEOTIDE SEQUENCE</scope>
    <source>
        <strain evidence="9">JCM 14719</strain>
    </source>
</reference>
<dbReference type="GO" id="GO:0004222">
    <property type="term" value="F:metalloendopeptidase activity"/>
    <property type="evidence" value="ECO:0007669"/>
    <property type="project" value="UniProtKB-UniRule"/>
</dbReference>
<dbReference type="EMBL" id="BMOF01000020">
    <property type="protein sequence ID" value="GGJ99698.1"/>
    <property type="molecule type" value="Genomic_DNA"/>
</dbReference>
<dbReference type="GO" id="GO:0006518">
    <property type="term" value="P:peptide metabolic process"/>
    <property type="evidence" value="ECO:0007669"/>
    <property type="project" value="TreeGrafter"/>
</dbReference>
<gene>
    <name evidence="9" type="ORF">GCM10007043_12190</name>
</gene>
<evidence type="ECO:0000259" key="8">
    <source>
        <dbReference type="Pfam" id="PF08439"/>
    </source>
</evidence>
<keyword evidence="4 6" id="KW-0862">Zinc</keyword>
<dbReference type="Gene3D" id="1.10.1370.20">
    <property type="entry name" value="Oligoendopeptidase f, C-terminal domain"/>
    <property type="match status" value="1"/>
</dbReference>
<dbReference type="RefSeq" id="WP_054671317.1">
    <property type="nucleotide sequence ID" value="NZ_BMOF01000020.1"/>
</dbReference>
<dbReference type="EC" id="3.4.24.-" evidence="6"/>
<evidence type="ECO:0000256" key="4">
    <source>
        <dbReference type="ARBA" id="ARBA00022833"/>
    </source>
</evidence>
<evidence type="ECO:0000256" key="6">
    <source>
        <dbReference type="RuleBase" id="RU368091"/>
    </source>
</evidence>
<comment type="caution">
    <text evidence="9">The sequence shown here is derived from an EMBL/GenBank/DDBJ whole genome shotgun (WGS) entry which is preliminary data.</text>
</comment>
<evidence type="ECO:0000256" key="1">
    <source>
        <dbReference type="ARBA" id="ARBA00022670"/>
    </source>
</evidence>
<dbReference type="InterPro" id="IPR001567">
    <property type="entry name" value="Pept_M3A_M3B_dom"/>
</dbReference>
<proteinExistence type="inferred from homology"/>
<organism evidence="9 10">
    <name type="scientific">Calditerricola satsumensis</name>
    <dbReference type="NCBI Taxonomy" id="373054"/>
    <lineage>
        <taxon>Bacteria</taxon>
        <taxon>Bacillati</taxon>
        <taxon>Bacillota</taxon>
        <taxon>Bacilli</taxon>
        <taxon>Bacillales</taxon>
        <taxon>Bacillaceae</taxon>
        <taxon>Calditerricola</taxon>
    </lineage>
</organism>
<dbReference type="AlphaFoldDB" id="A0A8J3B6S2"/>
<dbReference type="InterPro" id="IPR042088">
    <property type="entry name" value="OligoPept_F_C"/>
</dbReference>
<comment type="similarity">
    <text evidence="6">Belongs to the peptidase M3B family.</text>
</comment>
<dbReference type="Proteomes" id="UP000637720">
    <property type="component" value="Unassembled WGS sequence"/>
</dbReference>
<evidence type="ECO:0000256" key="5">
    <source>
        <dbReference type="ARBA" id="ARBA00023049"/>
    </source>
</evidence>
<comment type="function">
    <text evidence="6">Has oligopeptidase activity and degrades a variety of small bioactive peptides.</text>
</comment>
<keyword evidence="1 6" id="KW-0645">Protease</keyword>
<protein>
    <recommendedName>
        <fullName evidence="6">Oligopeptidase F</fullName>
        <ecNumber evidence="6">3.4.24.-</ecNumber>
    </recommendedName>
</protein>
<feature type="domain" description="Peptidase M3A/M3B catalytic" evidence="7">
    <location>
        <begin position="211"/>
        <end position="590"/>
    </location>
</feature>
<dbReference type="Pfam" id="PF08439">
    <property type="entry name" value="Peptidase_M3_N"/>
    <property type="match status" value="1"/>
</dbReference>
<dbReference type="Gene3D" id="1.20.140.70">
    <property type="entry name" value="Oligopeptidase f, N-terminal domain"/>
    <property type="match status" value="1"/>
</dbReference>
<evidence type="ECO:0000256" key="3">
    <source>
        <dbReference type="ARBA" id="ARBA00022801"/>
    </source>
</evidence>
<dbReference type="InterPro" id="IPR004438">
    <property type="entry name" value="Peptidase_M3B"/>
</dbReference>
<sequence>MAKEAGKAKTLPTREAIPERYKWRLEDLFASRDEWERVFQEAQGLIQQIAAYRGTLGQSGQRLLEALKLRDELELRVERLYAYARMRRDEDASRHDAQALSDRATTLLVQAEAALSFLEPEILAIPEERLRAWLEEVEGLSLYRTALENLLVLKPHVRSAEVEQLLAEAGELADAPRTVYGMLSDADLRFPTIRDERGDEVELTKGRYLTFLESPDRRVRREAFTALYRVYESKVHTFAALFAASVKKDVFFARARNYRSALEAALTPNRIPVAVYTQLIDTVRRHLPLLHRYLALRKKALGLDELHMYDLYVPLARLERTVPYEKAAELVTRALAVLGDDYVRVLKEAFASRWIDVYENRGKRSGAYSWGAYGTHPYVLLNYQGTLHDVFTLAHEMGHALHSHYSWTHQPYVYAHYRIFVAEVASTVNEILLVRHLLARTQDPTERLALLHHQLEQFRTTVYRQTMFAEFEKWAHEQVEGGQPLTAETLCARYRQLNVEYHGPAVTVDPQIAYEWARIPHFYTPFYVYQYATGYAAAIALAQGILERPKEAVSRYLDFLKSGSSDTPIALLQRAGVDMTRPEPIEKALAVFADLVDELERLVGA</sequence>
<dbReference type="PANTHER" id="PTHR11804:SF84">
    <property type="entry name" value="SACCHAROLYSIN"/>
    <property type="match status" value="1"/>
</dbReference>
<dbReference type="Pfam" id="PF01432">
    <property type="entry name" value="Peptidase_M3"/>
    <property type="match status" value="1"/>
</dbReference>
<evidence type="ECO:0000313" key="10">
    <source>
        <dbReference type="Proteomes" id="UP000637720"/>
    </source>
</evidence>